<dbReference type="GO" id="GO:0009794">
    <property type="term" value="P:regulation of mitotic cell cycle, embryonic"/>
    <property type="evidence" value="ECO:0007669"/>
    <property type="project" value="UniProtKB-ARBA"/>
</dbReference>
<evidence type="ECO:0000256" key="6">
    <source>
        <dbReference type="RuleBase" id="RU368028"/>
    </source>
</evidence>
<organism evidence="8 9">
    <name type="scientific">Mizuhopecten yessoensis</name>
    <name type="common">Japanese scallop</name>
    <name type="synonym">Patinopecten yessoensis</name>
    <dbReference type="NCBI Taxonomy" id="6573"/>
    <lineage>
        <taxon>Eukaryota</taxon>
        <taxon>Metazoa</taxon>
        <taxon>Spiralia</taxon>
        <taxon>Lophotrochozoa</taxon>
        <taxon>Mollusca</taxon>
        <taxon>Bivalvia</taxon>
        <taxon>Autobranchia</taxon>
        <taxon>Pteriomorphia</taxon>
        <taxon>Pectinida</taxon>
        <taxon>Pectinoidea</taxon>
        <taxon>Pectinidae</taxon>
        <taxon>Mizuhopecten</taxon>
    </lineage>
</organism>
<evidence type="ECO:0000256" key="5">
    <source>
        <dbReference type="ARBA" id="ARBA00023306"/>
    </source>
</evidence>
<accession>A0A210PNL6</accession>
<dbReference type="InterPro" id="IPR001763">
    <property type="entry name" value="Rhodanese-like_dom"/>
</dbReference>
<evidence type="ECO:0000259" key="7">
    <source>
        <dbReference type="PROSITE" id="PS50206"/>
    </source>
</evidence>
<comment type="similarity">
    <text evidence="1 6">Belongs to the MPI phosphatase family.</text>
</comment>
<dbReference type="GO" id="GO:0005737">
    <property type="term" value="C:cytoplasm"/>
    <property type="evidence" value="ECO:0007669"/>
    <property type="project" value="TreeGrafter"/>
</dbReference>
<dbReference type="SMART" id="SM00450">
    <property type="entry name" value="RHOD"/>
    <property type="match status" value="1"/>
</dbReference>
<comment type="caution">
    <text evidence="8">The sequence shown here is derived from an EMBL/GenBank/DDBJ whole genome shotgun (WGS) entry which is preliminary data.</text>
</comment>
<dbReference type="PANTHER" id="PTHR10828:SF76">
    <property type="entry name" value="M-PHASE INDUCER PHOSPHATASE"/>
    <property type="match status" value="1"/>
</dbReference>
<comment type="function">
    <text evidence="6">Tyrosine protein phosphatase which functions as a dosage-dependent inducer of mitotic progression.</text>
</comment>
<keyword evidence="6" id="KW-0498">Mitosis</keyword>
<dbReference type="CDD" id="cd01530">
    <property type="entry name" value="Cdc25"/>
    <property type="match status" value="1"/>
</dbReference>
<dbReference type="STRING" id="6573.A0A210PNL6"/>
<proteinExistence type="inferred from homology"/>
<dbReference type="GO" id="GO:0000086">
    <property type="term" value="P:G2/M transition of mitotic cell cycle"/>
    <property type="evidence" value="ECO:0007669"/>
    <property type="project" value="TreeGrafter"/>
</dbReference>
<dbReference type="PANTHER" id="PTHR10828">
    <property type="entry name" value="M-PHASE INDUCER PHOSPHATASE DUAL SPECIFICITY PHOSPHATASE CDC25"/>
    <property type="match status" value="1"/>
</dbReference>
<comment type="catalytic activity">
    <reaction evidence="6">
        <text>O-phospho-L-tyrosyl-[protein] + H2O = L-tyrosyl-[protein] + phosphate</text>
        <dbReference type="Rhea" id="RHEA:10684"/>
        <dbReference type="Rhea" id="RHEA-COMP:10136"/>
        <dbReference type="Rhea" id="RHEA-COMP:20101"/>
        <dbReference type="ChEBI" id="CHEBI:15377"/>
        <dbReference type="ChEBI" id="CHEBI:43474"/>
        <dbReference type="ChEBI" id="CHEBI:46858"/>
        <dbReference type="ChEBI" id="CHEBI:61978"/>
        <dbReference type="EC" id="3.1.3.48"/>
    </reaction>
</comment>
<dbReference type="EC" id="3.1.3.48" evidence="6"/>
<keyword evidence="2 6" id="KW-0132">Cell division</keyword>
<dbReference type="GO" id="GO:0110032">
    <property type="term" value="P:positive regulation of G2/MI transition of meiotic cell cycle"/>
    <property type="evidence" value="ECO:0007669"/>
    <property type="project" value="TreeGrafter"/>
</dbReference>
<protein>
    <recommendedName>
        <fullName evidence="6">M-phase inducer phosphatase</fullName>
        <ecNumber evidence="6">3.1.3.48</ecNumber>
    </recommendedName>
</protein>
<dbReference type="PROSITE" id="PS50206">
    <property type="entry name" value="RHODANESE_3"/>
    <property type="match status" value="1"/>
</dbReference>
<name>A0A210PNL6_MIZYE</name>
<evidence type="ECO:0000256" key="3">
    <source>
        <dbReference type="ARBA" id="ARBA00022801"/>
    </source>
</evidence>
<gene>
    <name evidence="8" type="ORF">KP79_PYT09124</name>
</gene>
<dbReference type="InterPro" id="IPR036873">
    <property type="entry name" value="Rhodanese-like_dom_sf"/>
</dbReference>
<reference evidence="8 9" key="1">
    <citation type="journal article" date="2017" name="Nat. Ecol. Evol.">
        <title>Scallop genome provides insights into evolution of bilaterian karyotype and development.</title>
        <authorList>
            <person name="Wang S."/>
            <person name="Zhang J."/>
            <person name="Jiao W."/>
            <person name="Li J."/>
            <person name="Xun X."/>
            <person name="Sun Y."/>
            <person name="Guo X."/>
            <person name="Huan P."/>
            <person name="Dong B."/>
            <person name="Zhang L."/>
            <person name="Hu X."/>
            <person name="Sun X."/>
            <person name="Wang J."/>
            <person name="Zhao C."/>
            <person name="Wang Y."/>
            <person name="Wang D."/>
            <person name="Huang X."/>
            <person name="Wang R."/>
            <person name="Lv J."/>
            <person name="Li Y."/>
            <person name="Zhang Z."/>
            <person name="Liu B."/>
            <person name="Lu W."/>
            <person name="Hui Y."/>
            <person name="Liang J."/>
            <person name="Zhou Z."/>
            <person name="Hou R."/>
            <person name="Li X."/>
            <person name="Liu Y."/>
            <person name="Li H."/>
            <person name="Ning X."/>
            <person name="Lin Y."/>
            <person name="Zhao L."/>
            <person name="Xing Q."/>
            <person name="Dou J."/>
            <person name="Li Y."/>
            <person name="Mao J."/>
            <person name="Guo H."/>
            <person name="Dou H."/>
            <person name="Li T."/>
            <person name="Mu C."/>
            <person name="Jiang W."/>
            <person name="Fu Q."/>
            <person name="Fu X."/>
            <person name="Miao Y."/>
            <person name="Liu J."/>
            <person name="Yu Q."/>
            <person name="Li R."/>
            <person name="Liao H."/>
            <person name="Li X."/>
            <person name="Kong Y."/>
            <person name="Jiang Z."/>
            <person name="Chourrout D."/>
            <person name="Li R."/>
            <person name="Bao Z."/>
        </authorList>
    </citation>
    <scope>NUCLEOTIDE SEQUENCE [LARGE SCALE GENOMIC DNA]</scope>
    <source>
        <strain evidence="8 9">PY_sf001</strain>
    </source>
</reference>
<dbReference type="GO" id="GO:0051301">
    <property type="term" value="P:cell division"/>
    <property type="evidence" value="ECO:0007669"/>
    <property type="project" value="UniProtKB-UniRule"/>
</dbReference>
<dbReference type="AlphaFoldDB" id="A0A210PNL6"/>
<dbReference type="OrthoDB" id="9999371at2759"/>
<dbReference type="FunFam" id="3.40.250.10:FF:000036">
    <property type="entry name" value="M-phase inducer phosphatase"/>
    <property type="match status" value="1"/>
</dbReference>
<sequence length="338" mass="38807">MSNVKYFKCDFKIMNTMTFDQDMTFDEEMMTPKVSRNKYSFHGDDSGLGSDDEDYEAVFGGEFSPGNDKPEITDSNENEFQIHRLSKDPVVRRDLFSRKRPLQEHECDDYPASNCRTLRQKSISFAIGDHDDHIMCDSADVKTAMDLMTETGDLVADGSRPYCLPTISGKHQDLKSISPETMCDVLRGGYDDIIASCKIVDCRYPYEFEGGHIQGAENLHTHDAVKELLRTGSADHERHVIIFHCEFSSERGPKMYRFLRAEDRAVNKESYPSLIYPEVYLLDGGYKAFYEHDKTCCSPMSYVPMLHKGHMGDLRHFRSRSKSWAAGQKRKNAMRLQF</sequence>
<evidence type="ECO:0000256" key="2">
    <source>
        <dbReference type="ARBA" id="ARBA00022618"/>
    </source>
</evidence>
<dbReference type="InterPro" id="IPR000751">
    <property type="entry name" value="MPI_Phosphatase"/>
</dbReference>
<keyword evidence="5 6" id="KW-0131">Cell cycle</keyword>
<dbReference type="GO" id="GO:0004725">
    <property type="term" value="F:protein tyrosine phosphatase activity"/>
    <property type="evidence" value="ECO:0007669"/>
    <property type="project" value="UniProtKB-UniRule"/>
</dbReference>
<dbReference type="GO" id="GO:0005634">
    <property type="term" value="C:nucleus"/>
    <property type="evidence" value="ECO:0007669"/>
    <property type="project" value="TreeGrafter"/>
</dbReference>
<dbReference type="PRINTS" id="PR00716">
    <property type="entry name" value="MPIPHPHTASE"/>
</dbReference>
<dbReference type="Pfam" id="PF00581">
    <property type="entry name" value="Rhodanese"/>
    <property type="match status" value="1"/>
</dbReference>
<evidence type="ECO:0000256" key="1">
    <source>
        <dbReference type="ARBA" id="ARBA00011065"/>
    </source>
</evidence>
<dbReference type="GO" id="GO:0032502">
    <property type="term" value="P:developmental process"/>
    <property type="evidence" value="ECO:0007669"/>
    <property type="project" value="UniProtKB-ARBA"/>
</dbReference>
<dbReference type="Proteomes" id="UP000242188">
    <property type="component" value="Unassembled WGS sequence"/>
</dbReference>
<evidence type="ECO:0000256" key="4">
    <source>
        <dbReference type="ARBA" id="ARBA00022912"/>
    </source>
</evidence>
<dbReference type="GO" id="GO:0010971">
    <property type="term" value="P:positive regulation of G2/M transition of mitotic cell cycle"/>
    <property type="evidence" value="ECO:0007669"/>
    <property type="project" value="TreeGrafter"/>
</dbReference>
<keyword evidence="4 6" id="KW-0904">Protein phosphatase</keyword>
<feature type="domain" description="Rhodanese" evidence="7">
    <location>
        <begin position="193"/>
        <end position="298"/>
    </location>
</feature>
<dbReference type="EMBL" id="NEDP02005573">
    <property type="protein sequence ID" value="OWF38095.1"/>
    <property type="molecule type" value="Genomic_DNA"/>
</dbReference>
<dbReference type="Gene3D" id="3.40.250.10">
    <property type="entry name" value="Rhodanese-like domain"/>
    <property type="match status" value="1"/>
</dbReference>
<keyword evidence="9" id="KW-1185">Reference proteome</keyword>
<evidence type="ECO:0000313" key="8">
    <source>
        <dbReference type="EMBL" id="OWF38095.1"/>
    </source>
</evidence>
<keyword evidence="3 6" id="KW-0378">Hydrolase</keyword>
<evidence type="ECO:0000313" key="9">
    <source>
        <dbReference type="Proteomes" id="UP000242188"/>
    </source>
</evidence>
<dbReference type="SUPFAM" id="SSF52821">
    <property type="entry name" value="Rhodanese/Cell cycle control phosphatase"/>
    <property type="match status" value="1"/>
</dbReference>